<dbReference type="GO" id="GO:0000243">
    <property type="term" value="C:commitment complex"/>
    <property type="evidence" value="ECO:0007669"/>
    <property type="project" value="TreeGrafter"/>
</dbReference>
<keyword evidence="5" id="KW-0539">Nucleus</keyword>
<comment type="similarity">
    <text evidence="6">Belongs to the PRP39 family.</text>
</comment>
<dbReference type="Pfam" id="PF23241">
    <property type="entry name" value="HAT_PRP39_C"/>
    <property type="match status" value="1"/>
</dbReference>
<keyword evidence="8" id="KW-1185">Reference proteome</keyword>
<evidence type="ECO:0000256" key="5">
    <source>
        <dbReference type="ARBA" id="ARBA00023242"/>
    </source>
</evidence>
<dbReference type="InterPro" id="IPR003107">
    <property type="entry name" value="HAT"/>
</dbReference>
<dbReference type="SMART" id="SM00386">
    <property type="entry name" value="HAT"/>
    <property type="match status" value="6"/>
</dbReference>
<dbReference type="AlphaFoldDB" id="A0A0A8L0V4"/>
<evidence type="ECO:0000313" key="8">
    <source>
        <dbReference type="Proteomes" id="UP000031516"/>
    </source>
</evidence>
<comment type="caution">
    <text evidence="7">The sequence shown here is derived from an EMBL/GenBank/DDBJ whole genome shotgun (WGS) entry which is preliminary data.</text>
</comment>
<gene>
    <name evidence="7" type="ORF">KLDO_g217</name>
</gene>
<dbReference type="PANTHER" id="PTHR17204:SF5">
    <property type="entry name" value="PRE-MRNA-PROCESSING FACTOR 39"/>
    <property type="match status" value="1"/>
</dbReference>
<dbReference type="GO" id="GO:0030627">
    <property type="term" value="F:pre-mRNA 5'-splice site binding"/>
    <property type="evidence" value="ECO:0007669"/>
    <property type="project" value="TreeGrafter"/>
</dbReference>
<reference evidence="7 8" key="1">
    <citation type="submission" date="2014-03" db="EMBL/GenBank/DDBJ databases">
        <title>The genome of Kluyveromyces dobzhanskii.</title>
        <authorList>
            <person name="Nystedt B."/>
            <person name="Astrom S."/>
        </authorList>
    </citation>
    <scope>NUCLEOTIDE SEQUENCE [LARGE SCALE GENOMIC DNA]</scope>
    <source>
        <strain evidence="7 8">CBS 2104</strain>
    </source>
</reference>
<keyword evidence="3" id="KW-0677">Repeat</keyword>
<accession>A0A0A8L0V4</accession>
<protein>
    <submittedName>
        <fullName evidence="7">WGS project CCBQ000000000 data, contig 00107</fullName>
    </submittedName>
</protein>
<dbReference type="InterPro" id="IPR011990">
    <property type="entry name" value="TPR-like_helical_dom_sf"/>
</dbReference>
<dbReference type="Proteomes" id="UP000031516">
    <property type="component" value="Unassembled WGS sequence"/>
</dbReference>
<name>A0A0A8L0V4_9SACH</name>
<keyword evidence="2" id="KW-0507">mRNA processing</keyword>
<dbReference type="Gene3D" id="1.25.40.10">
    <property type="entry name" value="Tetratricopeptide repeat domain"/>
    <property type="match status" value="2"/>
</dbReference>
<organism evidence="7 8">
    <name type="scientific">Kluyveromyces dobzhanskii CBS 2104</name>
    <dbReference type="NCBI Taxonomy" id="1427455"/>
    <lineage>
        <taxon>Eukaryota</taxon>
        <taxon>Fungi</taxon>
        <taxon>Dikarya</taxon>
        <taxon>Ascomycota</taxon>
        <taxon>Saccharomycotina</taxon>
        <taxon>Saccharomycetes</taxon>
        <taxon>Saccharomycetales</taxon>
        <taxon>Saccharomycetaceae</taxon>
        <taxon>Kluyveromyces</taxon>
    </lineage>
</organism>
<evidence type="ECO:0000256" key="4">
    <source>
        <dbReference type="ARBA" id="ARBA00023187"/>
    </source>
</evidence>
<evidence type="ECO:0000256" key="3">
    <source>
        <dbReference type="ARBA" id="ARBA00022737"/>
    </source>
</evidence>
<dbReference type="SUPFAM" id="SSF48452">
    <property type="entry name" value="TPR-like"/>
    <property type="match status" value="1"/>
</dbReference>
<evidence type="ECO:0000256" key="6">
    <source>
        <dbReference type="ARBA" id="ARBA00038019"/>
    </source>
</evidence>
<dbReference type="PANTHER" id="PTHR17204">
    <property type="entry name" value="PRE-MRNA PROCESSING PROTEIN PRP39-RELATED"/>
    <property type="match status" value="1"/>
</dbReference>
<evidence type="ECO:0000256" key="1">
    <source>
        <dbReference type="ARBA" id="ARBA00004123"/>
    </source>
</evidence>
<dbReference type="GO" id="GO:0005685">
    <property type="term" value="C:U1 snRNP"/>
    <property type="evidence" value="ECO:0007669"/>
    <property type="project" value="TreeGrafter"/>
</dbReference>
<evidence type="ECO:0000313" key="7">
    <source>
        <dbReference type="EMBL" id="CDO91886.1"/>
    </source>
</evidence>
<dbReference type="EMBL" id="CCBQ010000004">
    <property type="protein sequence ID" value="CDO91886.1"/>
    <property type="molecule type" value="Genomic_DNA"/>
</dbReference>
<keyword evidence="4" id="KW-0508">mRNA splicing</keyword>
<dbReference type="OrthoDB" id="10265668at2759"/>
<proteinExistence type="inferred from homology"/>
<dbReference type="GO" id="GO:0000395">
    <property type="term" value="P:mRNA 5'-splice site recognition"/>
    <property type="evidence" value="ECO:0007669"/>
    <property type="project" value="TreeGrafter"/>
</dbReference>
<comment type="subcellular location">
    <subcellularLocation>
        <location evidence="1">Nucleus</location>
    </subcellularLocation>
</comment>
<dbReference type="Pfam" id="PF23240">
    <property type="entry name" value="HAT_PRP39_N"/>
    <property type="match status" value="1"/>
</dbReference>
<sequence>MFEGLDQAFLKNNDAWVQNYTSVDWADITNIDKLIVSTESLVQKYNSPNESVKNNIYKVFDELLSRYPLFFGYWKRYVAVKYQLDGLEASISILKTSLNEFPTSIDLWIDMLNVNLTHNHSDSELIRNQFKKCESIVGSHFLSHDVWDKHIAYETKQGDWEKVYEVYEKVILQPLHQYARYYTSFKEFLEYHPEFADRESSIQLDTIFISNQEKVNKIWTYESQIKQPFFNIPELSETEIQNWDAYLSFLLQDAQFSKELLKCTFERCLIPCLRYEHFWDAYINWTEKYYGPEVMFSLFDRALRALPTDNKSFKQKYIKHLEDTIDPYDKLSCKHYMDALHTFQIKWPHDTSFINKYLRFFKRKYFATSLNDDDEKILEQQDKYATFLDRTIKAYLSETPRTGNIDNSSQLIAMINSSTLPVLVVELIKLHWLVLKNIVQCRKFFTYFSKLDQMKSSVMFWLTFYKFEKTQKNVAKLTKFVDQLGTEIFLPTKAINDIVQDFQRFYLTNADYNDYENSISQSRHGFDPIIHNDFKINDPTWKPNAKINKDWYKTEKYKSNGHPGLLIDKPRIKNSIIEKLASKRSMVAPLPAFKNLEKIHQKPKVEDYMSVDYLK</sequence>
<evidence type="ECO:0000256" key="2">
    <source>
        <dbReference type="ARBA" id="ARBA00022664"/>
    </source>
</evidence>
<dbReference type="GO" id="GO:0071004">
    <property type="term" value="C:U2-type prespliceosome"/>
    <property type="evidence" value="ECO:0007669"/>
    <property type="project" value="TreeGrafter"/>
</dbReference>
<dbReference type="InterPro" id="IPR059164">
    <property type="entry name" value="HAT_PRP39_C"/>
</dbReference>